<accession>A0A2N9JFH2</accession>
<feature type="transmembrane region" description="Helical" evidence="1">
    <location>
        <begin position="41"/>
        <end position="62"/>
    </location>
</feature>
<dbReference type="AlphaFoldDB" id="A0A2N9JFH2"/>
<dbReference type="Proteomes" id="UP000238164">
    <property type="component" value="Chromosome 1"/>
</dbReference>
<gene>
    <name evidence="2" type="ORF">MPLG2_1100</name>
</gene>
<keyword evidence="1" id="KW-0472">Membrane</keyword>
<keyword evidence="1" id="KW-0812">Transmembrane</keyword>
<protein>
    <submittedName>
        <fullName evidence="2">Uncharacterized protein</fullName>
    </submittedName>
</protein>
<dbReference type="OrthoDB" id="3732773at2"/>
<sequence length="71" mass="7854">MEGLNSKLNLNAGAPPRVWPKLGEWGPVNVPSTRQKKRMRWFVALGFVAAAVVLFLYGWYIFTMMQAAGGG</sequence>
<reference evidence="2 3" key="1">
    <citation type="submission" date="2018-02" db="EMBL/GenBank/DDBJ databases">
        <authorList>
            <person name="Cohen D.B."/>
            <person name="Kent A.D."/>
        </authorList>
    </citation>
    <scope>NUCLEOTIDE SEQUENCE [LARGE SCALE GENOMIC DNA]</scope>
    <source>
        <strain evidence="2">1</strain>
    </source>
</reference>
<keyword evidence="1" id="KW-1133">Transmembrane helix</keyword>
<dbReference type="KEGG" id="mgg:MPLG2_1100"/>
<evidence type="ECO:0000313" key="3">
    <source>
        <dbReference type="Proteomes" id="UP000238164"/>
    </source>
</evidence>
<evidence type="ECO:0000256" key="1">
    <source>
        <dbReference type="SAM" id="Phobius"/>
    </source>
</evidence>
<organism evidence="2 3">
    <name type="scientific">Micropruina glycogenica</name>
    <dbReference type="NCBI Taxonomy" id="75385"/>
    <lineage>
        <taxon>Bacteria</taxon>
        <taxon>Bacillati</taxon>
        <taxon>Actinomycetota</taxon>
        <taxon>Actinomycetes</taxon>
        <taxon>Propionibacteriales</taxon>
        <taxon>Nocardioidaceae</taxon>
        <taxon>Micropruina</taxon>
    </lineage>
</organism>
<dbReference type="RefSeq" id="WP_105185202.1">
    <property type="nucleotide sequence ID" value="NZ_BAAAGO010000064.1"/>
</dbReference>
<dbReference type="EMBL" id="LT985188">
    <property type="protein sequence ID" value="SPD86136.1"/>
    <property type="molecule type" value="Genomic_DNA"/>
</dbReference>
<keyword evidence="3" id="KW-1185">Reference proteome</keyword>
<proteinExistence type="predicted"/>
<name>A0A2N9JFH2_9ACTN</name>
<evidence type="ECO:0000313" key="2">
    <source>
        <dbReference type="EMBL" id="SPD86136.1"/>
    </source>
</evidence>